<organism evidence="4 5">
    <name type="scientific">Shewanella electrica</name>
    <dbReference type="NCBI Taxonomy" id="515560"/>
    <lineage>
        <taxon>Bacteria</taxon>
        <taxon>Pseudomonadati</taxon>
        <taxon>Pseudomonadota</taxon>
        <taxon>Gammaproteobacteria</taxon>
        <taxon>Alteromonadales</taxon>
        <taxon>Shewanellaceae</taxon>
        <taxon>Shewanella</taxon>
    </lineage>
</organism>
<dbReference type="InterPro" id="IPR009057">
    <property type="entry name" value="Homeodomain-like_sf"/>
</dbReference>
<accession>A0ABT2FKS7</accession>
<proteinExistence type="predicted"/>
<feature type="domain" description="HTH tetR-type" evidence="3">
    <location>
        <begin position="10"/>
        <end position="70"/>
    </location>
</feature>
<evidence type="ECO:0000256" key="2">
    <source>
        <dbReference type="PROSITE-ProRule" id="PRU00335"/>
    </source>
</evidence>
<sequence length="157" mass="17595">MAKRSKVETALTIRQIEDAALQQILTLGYDNMSYSTLAQATGISRTGISHHFPRKIDFLLALNSRIAAFFVSALDFCDIEQFERSWLTALEAAERRAVLRLFFNFCARASAEVPQFEAIELTRSQARRHFGDAGCRLVSELLGRSAVKLLAEQRLAA</sequence>
<dbReference type="Pfam" id="PF00440">
    <property type="entry name" value="TetR_N"/>
    <property type="match status" value="1"/>
</dbReference>
<gene>
    <name evidence="4" type="ORF">L9G74_05190</name>
</gene>
<dbReference type="PROSITE" id="PS50977">
    <property type="entry name" value="HTH_TETR_2"/>
    <property type="match status" value="1"/>
</dbReference>
<dbReference type="EMBL" id="JAKOGG010000003">
    <property type="protein sequence ID" value="MCS4555826.1"/>
    <property type="molecule type" value="Genomic_DNA"/>
</dbReference>
<protein>
    <submittedName>
        <fullName evidence="4">TetR family transcriptional regulator</fullName>
    </submittedName>
</protein>
<evidence type="ECO:0000313" key="5">
    <source>
        <dbReference type="Proteomes" id="UP001201549"/>
    </source>
</evidence>
<dbReference type="RefSeq" id="WP_238895238.1">
    <property type="nucleotide sequence ID" value="NZ_JAKOGG010000003.1"/>
</dbReference>
<keyword evidence="5" id="KW-1185">Reference proteome</keyword>
<reference evidence="5" key="1">
    <citation type="submission" date="2023-07" db="EMBL/GenBank/DDBJ databases">
        <title>Shewanella mangrovi sp. nov., an acetaldehyde- degrading bacterium isolated from mangrove sediment.</title>
        <authorList>
            <person name="Liu Y."/>
        </authorList>
    </citation>
    <scope>NUCLEOTIDE SEQUENCE [LARGE SCALE GENOMIC DNA]</scope>
    <source>
        <strain evidence="5">C32</strain>
    </source>
</reference>
<dbReference type="SUPFAM" id="SSF46689">
    <property type="entry name" value="Homeodomain-like"/>
    <property type="match status" value="1"/>
</dbReference>
<dbReference type="Gene3D" id="1.10.357.10">
    <property type="entry name" value="Tetracycline Repressor, domain 2"/>
    <property type="match status" value="1"/>
</dbReference>
<dbReference type="Proteomes" id="UP001201549">
    <property type="component" value="Unassembled WGS sequence"/>
</dbReference>
<feature type="DNA-binding region" description="H-T-H motif" evidence="2">
    <location>
        <begin position="33"/>
        <end position="52"/>
    </location>
</feature>
<name>A0ABT2FKS7_9GAMM</name>
<evidence type="ECO:0000256" key="1">
    <source>
        <dbReference type="ARBA" id="ARBA00023125"/>
    </source>
</evidence>
<comment type="caution">
    <text evidence="4">The sequence shown here is derived from an EMBL/GenBank/DDBJ whole genome shotgun (WGS) entry which is preliminary data.</text>
</comment>
<evidence type="ECO:0000313" key="4">
    <source>
        <dbReference type="EMBL" id="MCS4555826.1"/>
    </source>
</evidence>
<dbReference type="Pfam" id="PF18285">
    <property type="entry name" value="LuxT_C"/>
    <property type="match status" value="1"/>
</dbReference>
<keyword evidence="1 2" id="KW-0238">DNA-binding</keyword>
<evidence type="ECO:0000259" key="3">
    <source>
        <dbReference type="PROSITE" id="PS50977"/>
    </source>
</evidence>
<dbReference type="InterPro" id="IPR001647">
    <property type="entry name" value="HTH_TetR"/>
</dbReference>